<organism evidence="7 8">
    <name type="scientific">Thiothrix eikelboomii</name>
    <dbReference type="NCBI Taxonomy" id="92487"/>
    <lineage>
        <taxon>Bacteria</taxon>
        <taxon>Pseudomonadati</taxon>
        <taxon>Pseudomonadota</taxon>
        <taxon>Gammaproteobacteria</taxon>
        <taxon>Thiotrichales</taxon>
        <taxon>Thiotrichaceae</taxon>
        <taxon>Thiothrix</taxon>
    </lineage>
</organism>
<dbReference type="PANTHER" id="PTHR20275:SF0">
    <property type="entry name" value="NAD KINASE"/>
    <property type="match status" value="1"/>
</dbReference>
<dbReference type="GO" id="GO:0051287">
    <property type="term" value="F:NAD binding"/>
    <property type="evidence" value="ECO:0007669"/>
    <property type="project" value="UniProtKB-ARBA"/>
</dbReference>
<feature type="binding site" evidence="6">
    <location>
        <position position="173"/>
    </location>
    <ligand>
        <name>NAD(+)</name>
        <dbReference type="ChEBI" id="CHEBI:57540"/>
    </ligand>
</feature>
<feature type="binding site" evidence="6">
    <location>
        <position position="154"/>
    </location>
    <ligand>
        <name>NAD(+)</name>
        <dbReference type="ChEBI" id="CHEBI:57540"/>
    </ligand>
</feature>
<dbReference type="GO" id="GO:0003951">
    <property type="term" value="F:NAD+ kinase activity"/>
    <property type="evidence" value="ECO:0007669"/>
    <property type="project" value="UniProtKB-UniRule"/>
</dbReference>
<keyword evidence="4 6" id="KW-0520">NAD</keyword>
<dbReference type="Gene3D" id="2.60.200.30">
    <property type="entry name" value="Probable inorganic polyphosphate/atp-NAD kinase, domain 2"/>
    <property type="match status" value="1"/>
</dbReference>
<evidence type="ECO:0000313" key="7">
    <source>
        <dbReference type="EMBL" id="SKA67977.1"/>
    </source>
</evidence>
<feature type="active site" description="Proton acceptor" evidence="6">
    <location>
        <position position="69"/>
    </location>
</feature>
<protein>
    <recommendedName>
        <fullName evidence="6">NAD kinase</fullName>
        <ecNumber evidence="6">2.7.1.23</ecNumber>
    </recommendedName>
    <alternativeName>
        <fullName evidence="6">ATP-dependent NAD kinase</fullName>
    </alternativeName>
</protein>
<comment type="subcellular location">
    <subcellularLocation>
        <location evidence="6">Cytoplasm</location>
    </subcellularLocation>
</comment>
<keyword evidence="6" id="KW-0547">Nucleotide-binding</keyword>
<evidence type="ECO:0000256" key="1">
    <source>
        <dbReference type="ARBA" id="ARBA00022679"/>
    </source>
</evidence>
<dbReference type="EMBL" id="FUYB01000001">
    <property type="protein sequence ID" value="SKA67977.1"/>
    <property type="molecule type" value="Genomic_DNA"/>
</dbReference>
<feature type="binding site" evidence="6">
    <location>
        <begin position="184"/>
        <end position="189"/>
    </location>
    <ligand>
        <name>NAD(+)</name>
        <dbReference type="ChEBI" id="CHEBI:57540"/>
    </ligand>
</feature>
<comment type="catalytic activity">
    <reaction evidence="5 6">
        <text>NAD(+) + ATP = ADP + NADP(+) + H(+)</text>
        <dbReference type="Rhea" id="RHEA:18629"/>
        <dbReference type="ChEBI" id="CHEBI:15378"/>
        <dbReference type="ChEBI" id="CHEBI:30616"/>
        <dbReference type="ChEBI" id="CHEBI:57540"/>
        <dbReference type="ChEBI" id="CHEBI:58349"/>
        <dbReference type="ChEBI" id="CHEBI:456216"/>
        <dbReference type="EC" id="2.7.1.23"/>
    </reaction>
</comment>
<evidence type="ECO:0000256" key="3">
    <source>
        <dbReference type="ARBA" id="ARBA00022857"/>
    </source>
</evidence>
<dbReference type="InterPro" id="IPR017438">
    <property type="entry name" value="ATP-NAD_kinase_N"/>
</dbReference>
<dbReference type="GO" id="GO:0005737">
    <property type="term" value="C:cytoplasm"/>
    <property type="evidence" value="ECO:0007669"/>
    <property type="project" value="UniProtKB-SubCell"/>
</dbReference>
<comment type="cofactor">
    <cofactor evidence="6">
        <name>a divalent metal cation</name>
        <dbReference type="ChEBI" id="CHEBI:60240"/>
    </cofactor>
</comment>
<keyword evidence="6" id="KW-0067">ATP-binding</keyword>
<evidence type="ECO:0000313" key="8">
    <source>
        <dbReference type="Proteomes" id="UP000190460"/>
    </source>
</evidence>
<evidence type="ECO:0000256" key="6">
    <source>
        <dbReference type="HAMAP-Rule" id="MF_00361"/>
    </source>
</evidence>
<dbReference type="AlphaFoldDB" id="A0A1T4VSQ9"/>
<name>A0A1T4VSQ9_9GAMM</name>
<accession>A0A1T4VSQ9</accession>
<dbReference type="HAMAP" id="MF_00361">
    <property type="entry name" value="NAD_kinase"/>
    <property type="match status" value="1"/>
</dbReference>
<dbReference type="SUPFAM" id="SSF111331">
    <property type="entry name" value="NAD kinase/diacylglycerol kinase-like"/>
    <property type="match status" value="1"/>
</dbReference>
<keyword evidence="2 6" id="KW-0418">Kinase</keyword>
<dbReference type="Gene3D" id="3.40.50.10330">
    <property type="entry name" value="Probable inorganic polyphosphate/atp-NAD kinase, domain 1"/>
    <property type="match status" value="1"/>
</dbReference>
<comment type="similarity">
    <text evidence="6">Belongs to the NAD kinase family.</text>
</comment>
<keyword evidence="8" id="KW-1185">Reference proteome</keyword>
<keyword evidence="1 6" id="KW-0808">Transferase</keyword>
<dbReference type="OrthoDB" id="9774737at2"/>
<dbReference type="Pfam" id="PF20143">
    <property type="entry name" value="NAD_kinase_C"/>
    <property type="match status" value="1"/>
</dbReference>
<dbReference type="InterPro" id="IPR016064">
    <property type="entry name" value="NAD/diacylglycerol_kinase_sf"/>
</dbReference>
<proteinExistence type="inferred from homology"/>
<reference evidence="7 8" key="1">
    <citation type="submission" date="2017-02" db="EMBL/GenBank/DDBJ databases">
        <authorList>
            <person name="Peterson S.W."/>
        </authorList>
    </citation>
    <scope>NUCLEOTIDE SEQUENCE [LARGE SCALE GENOMIC DNA]</scope>
    <source>
        <strain evidence="7 8">ATCC 49788</strain>
    </source>
</reference>
<dbReference type="GO" id="GO:0046872">
    <property type="term" value="F:metal ion binding"/>
    <property type="evidence" value="ECO:0007669"/>
    <property type="project" value="UniProtKB-UniRule"/>
</dbReference>
<dbReference type="STRING" id="92487.SAMN02745130_00172"/>
<dbReference type="RefSeq" id="WP_078920681.1">
    <property type="nucleotide sequence ID" value="NZ_FUYB01000001.1"/>
</dbReference>
<comment type="caution">
    <text evidence="6">Lacks conserved residue(s) required for the propagation of feature annotation.</text>
</comment>
<feature type="binding site" evidence="6">
    <location>
        <position position="171"/>
    </location>
    <ligand>
        <name>NAD(+)</name>
        <dbReference type="ChEBI" id="CHEBI:57540"/>
    </ligand>
</feature>
<dbReference type="GO" id="GO:0005524">
    <property type="term" value="F:ATP binding"/>
    <property type="evidence" value="ECO:0007669"/>
    <property type="project" value="UniProtKB-KW"/>
</dbReference>
<dbReference type="InterPro" id="IPR017437">
    <property type="entry name" value="ATP-NAD_kinase_PpnK-typ_C"/>
</dbReference>
<dbReference type="Proteomes" id="UP000190460">
    <property type="component" value="Unassembled WGS sequence"/>
</dbReference>
<dbReference type="GO" id="GO:0006741">
    <property type="term" value="P:NADP+ biosynthetic process"/>
    <property type="evidence" value="ECO:0007669"/>
    <property type="project" value="UniProtKB-UniRule"/>
</dbReference>
<evidence type="ECO:0000256" key="2">
    <source>
        <dbReference type="ARBA" id="ARBA00022777"/>
    </source>
</evidence>
<feature type="binding site" evidence="6">
    <location>
        <begin position="143"/>
        <end position="144"/>
    </location>
    <ligand>
        <name>NAD(+)</name>
        <dbReference type="ChEBI" id="CHEBI:57540"/>
    </ligand>
</feature>
<dbReference type="InterPro" id="IPR002504">
    <property type="entry name" value="NADK"/>
</dbReference>
<evidence type="ECO:0000256" key="4">
    <source>
        <dbReference type="ARBA" id="ARBA00023027"/>
    </source>
</evidence>
<keyword evidence="3 6" id="KW-0521">NADP</keyword>
<dbReference type="GO" id="GO:0019674">
    <property type="term" value="P:NAD+ metabolic process"/>
    <property type="evidence" value="ECO:0007669"/>
    <property type="project" value="InterPro"/>
</dbReference>
<keyword evidence="6" id="KW-0963">Cytoplasm</keyword>
<feature type="binding site" evidence="6">
    <location>
        <begin position="69"/>
        <end position="70"/>
    </location>
    <ligand>
        <name>NAD(+)</name>
        <dbReference type="ChEBI" id="CHEBI:57540"/>
    </ligand>
</feature>
<dbReference type="PANTHER" id="PTHR20275">
    <property type="entry name" value="NAD KINASE"/>
    <property type="match status" value="1"/>
</dbReference>
<dbReference type="NCBIfam" id="NF002306">
    <property type="entry name" value="PRK01231.1"/>
    <property type="match status" value="1"/>
</dbReference>
<sequence>MKLFTTVGIFSKQDGEAVQSTLETLYDFLVTQGLKVLMSTHAAHLLNSTATADEELAKQIDLAIVVGGDGSLLTAGRLLAAHQVPIVGVNLGRVGFLVDVLPAQMLEQITAILNGDYLEDERCLLKACAWRGEDKLGENIALNDVVLHARNKVRMIEFTTYIDGFFVNTQRADGLVISTPTGSTAYALSSGGPILHTSLEASILVPISPHTLTSRPIVIPNQSLIEIEMGNDRPVEALLSFDGHHDIPLVSGDQIKIIASPKKMRLLHPRHYDYYHILRSKLHWGTQL</sequence>
<dbReference type="EC" id="2.7.1.23" evidence="6"/>
<comment type="function">
    <text evidence="6">Involved in the regulation of the intracellular balance of NAD and NADP, and is a key enzyme in the biosynthesis of NADP. Catalyzes specifically the phosphorylation on 2'-hydroxyl of the adenosine moiety of NAD to yield NADP.</text>
</comment>
<dbReference type="Pfam" id="PF01513">
    <property type="entry name" value="NAD_kinase"/>
    <property type="match status" value="1"/>
</dbReference>
<evidence type="ECO:0000256" key="5">
    <source>
        <dbReference type="ARBA" id="ARBA00047925"/>
    </source>
</evidence>
<gene>
    <name evidence="6" type="primary">nadK</name>
    <name evidence="7" type="ORF">SAMN02745130_00172</name>
</gene>